<dbReference type="Proteomes" id="UP000272908">
    <property type="component" value="Unassembled WGS sequence"/>
</dbReference>
<evidence type="ECO:0000313" key="1">
    <source>
        <dbReference type="EMBL" id="SUZ34163.1"/>
    </source>
</evidence>
<reference evidence="2" key="1">
    <citation type="submission" date="2018-08" db="EMBL/GenBank/DDBJ databases">
        <authorList>
            <person name="Rodrigo-Torres L."/>
            <person name="Arahal R. D."/>
            <person name="Lucena T."/>
        </authorList>
    </citation>
    <scope>NUCLEOTIDE SEQUENCE [LARGE SCALE GENOMIC DNA]</scope>
    <source>
        <strain evidence="2">CECT 7235</strain>
    </source>
</reference>
<sequence length="116" mass="13173">MGAKRFGSQTEHVNFEFGPKFLPTAQSCGGIDGALKSIVMDHITKLVFKPDDVEFSEFRNTKAKSSGVRVRKSDNAKAYRMHLTGRHEGFRLMFWWHVDGTIEIANIGPKFEEKIL</sequence>
<protein>
    <recommendedName>
        <fullName evidence="3">Toxin HigB-2</fullName>
    </recommendedName>
</protein>
<keyword evidence="2" id="KW-1185">Reference proteome</keyword>
<accession>A0A3B0MEX3</accession>
<evidence type="ECO:0008006" key="3">
    <source>
        <dbReference type="Google" id="ProtNLM"/>
    </source>
</evidence>
<proteinExistence type="predicted"/>
<evidence type="ECO:0000313" key="2">
    <source>
        <dbReference type="Proteomes" id="UP000272908"/>
    </source>
</evidence>
<organism evidence="1 2">
    <name type="scientific">Roseinatronobacter ekhonensis</name>
    <dbReference type="NCBI Taxonomy" id="254356"/>
    <lineage>
        <taxon>Bacteria</taxon>
        <taxon>Pseudomonadati</taxon>
        <taxon>Pseudomonadota</taxon>
        <taxon>Alphaproteobacteria</taxon>
        <taxon>Rhodobacterales</taxon>
        <taxon>Paracoccaceae</taxon>
        <taxon>Roseinatronobacter</taxon>
    </lineage>
</organism>
<dbReference type="AlphaFoldDB" id="A0A3B0MEX3"/>
<gene>
    <name evidence="1" type="ORF">ROE7235_03946</name>
</gene>
<name>A0A3B0MEX3_9RHOB</name>
<dbReference type="EMBL" id="UIHC01000185">
    <property type="protein sequence ID" value="SUZ34163.1"/>
    <property type="molecule type" value="Genomic_DNA"/>
</dbReference>